<dbReference type="AlphaFoldDB" id="W0LD39"/>
<evidence type="ECO:0000256" key="1">
    <source>
        <dbReference type="ARBA" id="ARBA00004141"/>
    </source>
</evidence>
<dbReference type="PROSITE" id="PS50850">
    <property type="entry name" value="MFS"/>
    <property type="match status" value="1"/>
</dbReference>
<feature type="transmembrane region" description="Helical" evidence="5">
    <location>
        <begin position="303"/>
        <end position="321"/>
    </location>
</feature>
<dbReference type="GO" id="GO:0005886">
    <property type="term" value="C:plasma membrane"/>
    <property type="evidence" value="ECO:0007669"/>
    <property type="project" value="TreeGrafter"/>
</dbReference>
<dbReference type="Gene3D" id="1.20.1250.20">
    <property type="entry name" value="MFS general substrate transporter like domains"/>
    <property type="match status" value="2"/>
</dbReference>
<feature type="transmembrane region" description="Helical" evidence="5">
    <location>
        <begin position="84"/>
        <end position="104"/>
    </location>
</feature>
<dbReference type="SUPFAM" id="SSF103473">
    <property type="entry name" value="MFS general substrate transporter"/>
    <property type="match status" value="1"/>
</dbReference>
<dbReference type="InterPro" id="IPR036259">
    <property type="entry name" value="MFS_trans_sf"/>
</dbReference>
<evidence type="ECO:0000313" key="8">
    <source>
        <dbReference type="Proteomes" id="UP000019030"/>
    </source>
</evidence>
<proteinExistence type="predicted"/>
<dbReference type="eggNOG" id="COG2814">
    <property type="taxonomic scope" value="Bacteria"/>
</dbReference>
<dbReference type="PANTHER" id="PTHR23501:SF154">
    <property type="entry name" value="MULTIDRUG-EFFLUX TRANSPORTER RV1634-RELATED"/>
    <property type="match status" value="1"/>
</dbReference>
<keyword evidence="4 5" id="KW-0472">Membrane</keyword>
<evidence type="ECO:0000313" key="7">
    <source>
        <dbReference type="EMBL" id="AHG21758.1"/>
    </source>
</evidence>
<keyword evidence="3 5" id="KW-1133">Transmembrane helix</keyword>
<dbReference type="HOGENOM" id="CLU_000960_2_6_6"/>
<feature type="transmembrane region" description="Helical" evidence="5">
    <location>
        <begin position="268"/>
        <end position="291"/>
    </location>
</feature>
<dbReference type="KEGG" id="sfo:Z042_20695"/>
<dbReference type="GO" id="GO:0022857">
    <property type="term" value="F:transmembrane transporter activity"/>
    <property type="evidence" value="ECO:0007669"/>
    <property type="project" value="InterPro"/>
</dbReference>
<feature type="transmembrane region" description="Helical" evidence="5">
    <location>
        <begin position="229"/>
        <end position="247"/>
    </location>
</feature>
<dbReference type="InterPro" id="IPR011701">
    <property type="entry name" value="MFS"/>
</dbReference>
<feature type="transmembrane region" description="Helical" evidence="5">
    <location>
        <begin position="54"/>
        <end position="77"/>
    </location>
</feature>
<gene>
    <name evidence="7" type="ORF">Z042_20695</name>
</gene>
<evidence type="ECO:0000256" key="4">
    <source>
        <dbReference type="ARBA" id="ARBA00023136"/>
    </source>
</evidence>
<organism evidence="7 8">
    <name type="scientific">Chania multitudinisentens RB-25</name>
    <dbReference type="NCBI Taxonomy" id="1441930"/>
    <lineage>
        <taxon>Bacteria</taxon>
        <taxon>Pseudomonadati</taxon>
        <taxon>Pseudomonadota</taxon>
        <taxon>Gammaproteobacteria</taxon>
        <taxon>Enterobacterales</taxon>
        <taxon>Yersiniaceae</taxon>
        <taxon>Chania</taxon>
    </lineage>
</organism>
<dbReference type="Proteomes" id="UP000019030">
    <property type="component" value="Chromosome"/>
</dbReference>
<dbReference type="PANTHER" id="PTHR23501">
    <property type="entry name" value="MAJOR FACILITATOR SUPERFAMILY"/>
    <property type="match status" value="1"/>
</dbReference>
<evidence type="ECO:0000256" key="5">
    <source>
        <dbReference type="SAM" id="Phobius"/>
    </source>
</evidence>
<feature type="transmembrane region" description="Helical" evidence="5">
    <location>
        <begin position="171"/>
        <end position="193"/>
    </location>
</feature>
<protein>
    <submittedName>
        <fullName evidence="7">MFS transporter</fullName>
    </submittedName>
</protein>
<feature type="transmembrane region" description="Helical" evidence="5">
    <location>
        <begin position="20"/>
        <end position="42"/>
    </location>
</feature>
<feature type="transmembrane region" description="Helical" evidence="5">
    <location>
        <begin position="333"/>
        <end position="354"/>
    </location>
</feature>
<feature type="transmembrane region" description="Helical" evidence="5">
    <location>
        <begin position="407"/>
        <end position="429"/>
    </location>
</feature>
<feature type="transmembrane region" description="Helical" evidence="5">
    <location>
        <begin position="143"/>
        <end position="165"/>
    </location>
</feature>
<feature type="transmembrane region" description="Helical" evidence="5">
    <location>
        <begin position="110"/>
        <end position="131"/>
    </location>
</feature>
<evidence type="ECO:0000256" key="3">
    <source>
        <dbReference type="ARBA" id="ARBA00022989"/>
    </source>
</evidence>
<sequence>MITDDKSRWSDLFSGKNTAITIALSLGVALYAINILVATTILPSVVQDIGGLDLYAWNTTLFVVASILGSVLSAALLNRYGARGAYLVASLFFIIGAMLCALAPSMPVMVVGRAVQGFGGGLIFALSYAMVNLVFEQKLWPRAMALISAMWGIATLVGPAVGGIFAELHAWRWAFGILLPIMVLYAAFTFCILPREKSQQQSVALPLMQLLLLAAAVLIVSAGSLATSGWVNVGGIILALLLVVWLVRREGHSSARLLPQAALRRGSALVPLYATVSLLVIGMTSEIFIPYFLQILHGQSPLISGYIAATMAAGWTLSEILSSGWRGAGIRRAIVSGPVLVLLGLLALAVLMPIPSDGGWQALGPIVAALTLVGFGIGFGWPHLLTRILQMAPEADKDIAGASITTVQLFATAFGAALAGMVTNLAGFISPGGVAGAASAAYWLFLVFALAPLLAIYSAWCSVVMNEPENEVDNVKPTPNSSEC</sequence>
<dbReference type="RefSeq" id="WP_024911692.1">
    <property type="nucleotide sequence ID" value="NZ_CP007044.2"/>
</dbReference>
<accession>W0LD39</accession>
<dbReference type="PATRIC" id="fig|1441930.4.peg.4085"/>
<evidence type="ECO:0000256" key="2">
    <source>
        <dbReference type="ARBA" id="ARBA00022692"/>
    </source>
</evidence>
<dbReference type="OrthoDB" id="9807274at2"/>
<keyword evidence="8" id="KW-1185">Reference proteome</keyword>
<dbReference type="STRING" id="1441930.Z042_20695"/>
<dbReference type="InterPro" id="IPR020846">
    <property type="entry name" value="MFS_dom"/>
</dbReference>
<dbReference type="Pfam" id="PF07690">
    <property type="entry name" value="MFS_1"/>
    <property type="match status" value="1"/>
</dbReference>
<feature type="domain" description="Major facilitator superfamily (MFS) profile" evidence="6">
    <location>
        <begin position="20"/>
        <end position="467"/>
    </location>
</feature>
<dbReference type="EMBL" id="CP007044">
    <property type="protein sequence ID" value="AHG21758.1"/>
    <property type="molecule type" value="Genomic_DNA"/>
</dbReference>
<feature type="transmembrane region" description="Helical" evidence="5">
    <location>
        <begin position="205"/>
        <end position="223"/>
    </location>
</feature>
<comment type="subcellular location">
    <subcellularLocation>
        <location evidence="1">Membrane</location>
        <topology evidence="1">Multi-pass membrane protein</topology>
    </subcellularLocation>
</comment>
<name>W0LD39_9GAMM</name>
<feature type="transmembrane region" description="Helical" evidence="5">
    <location>
        <begin position="441"/>
        <end position="460"/>
    </location>
</feature>
<reference evidence="7 8" key="2">
    <citation type="submission" date="2015-03" db="EMBL/GenBank/DDBJ databases">
        <authorList>
            <person name="Chan K.-G."/>
        </authorList>
    </citation>
    <scope>NUCLEOTIDE SEQUENCE [LARGE SCALE GENOMIC DNA]</scope>
    <source>
        <strain evidence="7 8">RB-25</strain>
    </source>
</reference>
<reference evidence="7 8" key="1">
    <citation type="submission" date="2014-01" db="EMBL/GenBank/DDBJ databases">
        <title>Isolation of Serratia multitudinisentens RB-25 from Ex-Landfill site.</title>
        <authorList>
            <person name="Robson E.H.J."/>
        </authorList>
    </citation>
    <scope>NUCLEOTIDE SEQUENCE [LARGE SCALE GENOMIC DNA]</scope>
    <source>
        <strain evidence="7 8">RB-25</strain>
    </source>
</reference>
<evidence type="ECO:0000259" key="6">
    <source>
        <dbReference type="PROSITE" id="PS50850"/>
    </source>
</evidence>
<feature type="transmembrane region" description="Helical" evidence="5">
    <location>
        <begin position="366"/>
        <end position="386"/>
    </location>
</feature>
<keyword evidence="2 5" id="KW-0812">Transmembrane</keyword>